<evidence type="ECO:0000256" key="3">
    <source>
        <dbReference type="ARBA" id="ARBA00022771"/>
    </source>
</evidence>
<protein>
    <recommendedName>
        <fullName evidence="5">Zinc finger PHD-type domain-containing protein</fullName>
    </recommendedName>
</protein>
<dbReference type="Gene3D" id="3.30.40.10">
    <property type="entry name" value="Zinc/RING finger domain, C3HC4 (zinc finger)"/>
    <property type="match status" value="2"/>
</dbReference>
<name>A0ABD2YND8_9GENT</name>
<proteinExistence type="predicted"/>
<sequence>MDFNLNMIPEYLRNGQWIEDAYGFYDTVCAICDNGGHLIVCEGKCSRSFHAIVEDGVMCDSLGYSADQIVALWSQPFLCPNCQFKRHQCFGCGKLGSSDKSSGAAEVFQCACRACNYFYHPHCAAKWLYFRIGDQAKELEKEIAAGKPFICPLHACFACKRLETKLSEDPQMHFAVCRRCPKAYHRKCLPRDIVFEVNDNRGVTPRAWEGLLHNQILIYCLEHGMDDVLGTPIRNHLRFPH</sequence>
<evidence type="ECO:0000313" key="6">
    <source>
        <dbReference type="EMBL" id="KAL3508426.1"/>
    </source>
</evidence>
<evidence type="ECO:0000256" key="1">
    <source>
        <dbReference type="ARBA" id="ARBA00022723"/>
    </source>
</evidence>
<dbReference type="Pfam" id="PF23004">
    <property type="entry name" value="PHDvar_NSD"/>
    <property type="match status" value="1"/>
</dbReference>
<dbReference type="SUPFAM" id="SSF57903">
    <property type="entry name" value="FYVE/PHD zinc finger"/>
    <property type="match status" value="1"/>
</dbReference>
<reference evidence="6 7" key="1">
    <citation type="submission" date="2024-11" db="EMBL/GenBank/DDBJ databases">
        <title>A near-complete genome assembly of Cinchona calisaya.</title>
        <authorList>
            <person name="Lian D.C."/>
            <person name="Zhao X.W."/>
            <person name="Wei L."/>
        </authorList>
    </citation>
    <scope>NUCLEOTIDE SEQUENCE [LARGE SCALE GENOMIC DNA]</scope>
    <source>
        <tissue evidence="6">Nenye</tissue>
    </source>
</reference>
<evidence type="ECO:0000259" key="5">
    <source>
        <dbReference type="SMART" id="SM00249"/>
    </source>
</evidence>
<dbReference type="GO" id="GO:0006338">
    <property type="term" value="P:chromatin remodeling"/>
    <property type="evidence" value="ECO:0007669"/>
    <property type="project" value="UniProtKB-ARBA"/>
</dbReference>
<dbReference type="Pfam" id="PF22908">
    <property type="entry name" value="PHD_NSD"/>
    <property type="match status" value="1"/>
</dbReference>
<dbReference type="AlphaFoldDB" id="A0ABD2YND8"/>
<dbReference type="InterPro" id="IPR059153">
    <property type="entry name" value="NSD_PHD-1st"/>
</dbReference>
<dbReference type="InterPro" id="IPR001965">
    <property type="entry name" value="Znf_PHD"/>
</dbReference>
<comment type="caution">
    <text evidence="6">The sequence shown here is derived from an EMBL/GenBank/DDBJ whole genome shotgun (WGS) entry which is preliminary data.</text>
</comment>
<feature type="domain" description="Zinc finger PHD-type" evidence="5">
    <location>
        <begin position="28"/>
        <end position="83"/>
    </location>
</feature>
<feature type="domain" description="Zinc finger PHD-type" evidence="5">
    <location>
        <begin position="156"/>
        <end position="214"/>
    </location>
</feature>
<dbReference type="InterPro" id="IPR055198">
    <property type="entry name" value="NSD_PHD"/>
</dbReference>
<keyword evidence="2" id="KW-0677">Repeat</keyword>
<keyword evidence="4" id="KW-0862">Zinc</keyword>
<dbReference type="PANTHER" id="PTHR46235">
    <property type="entry name" value="PHD FINGER-CONTAINING PROTEIN DDB_G0268158"/>
    <property type="match status" value="1"/>
</dbReference>
<dbReference type="SMART" id="SM00249">
    <property type="entry name" value="PHD"/>
    <property type="match status" value="3"/>
</dbReference>
<dbReference type="Pfam" id="PF23011">
    <property type="entry name" value="PHD-1st_NSD"/>
    <property type="match status" value="1"/>
</dbReference>
<dbReference type="InterPro" id="IPR013083">
    <property type="entry name" value="Znf_RING/FYVE/PHD"/>
</dbReference>
<evidence type="ECO:0000256" key="4">
    <source>
        <dbReference type="ARBA" id="ARBA00022833"/>
    </source>
</evidence>
<evidence type="ECO:0000256" key="2">
    <source>
        <dbReference type="ARBA" id="ARBA00022737"/>
    </source>
</evidence>
<keyword evidence="7" id="KW-1185">Reference proteome</keyword>
<dbReference type="GO" id="GO:0008270">
    <property type="term" value="F:zinc ion binding"/>
    <property type="evidence" value="ECO:0007669"/>
    <property type="project" value="UniProtKB-KW"/>
</dbReference>
<dbReference type="PANTHER" id="PTHR46235:SF3">
    <property type="entry name" value="PHD FINGER-CONTAINING PROTEIN DDB_G0268158"/>
    <property type="match status" value="1"/>
</dbReference>
<dbReference type="InterPro" id="IPR011011">
    <property type="entry name" value="Znf_FYVE_PHD"/>
</dbReference>
<organism evidence="6 7">
    <name type="scientific">Cinchona calisaya</name>
    <dbReference type="NCBI Taxonomy" id="153742"/>
    <lineage>
        <taxon>Eukaryota</taxon>
        <taxon>Viridiplantae</taxon>
        <taxon>Streptophyta</taxon>
        <taxon>Embryophyta</taxon>
        <taxon>Tracheophyta</taxon>
        <taxon>Spermatophyta</taxon>
        <taxon>Magnoliopsida</taxon>
        <taxon>eudicotyledons</taxon>
        <taxon>Gunneridae</taxon>
        <taxon>Pentapetalae</taxon>
        <taxon>asterids</taxon>
        <taxon>lamiids</taxon>
        <taxon>Gentianales</taxon>
        <taxon>Rubiaceae</taxon>
        <taxon>Cinchonoideae</taxon>
        <taxon>Cinchoneae</taxon>
        <taxon>Cinchona</taxon>
    </lineage>
</organism>
<evidence type="ECO:0000313" key="7">
    <source>
        <dbReference type="Proteomes" id="UP001630127"/>
    </source>
</evidence>
<dbReference type="EMBL" id="JBJUIK010000012">
    <property type="protein sequence ID" value="KAL3508426.1"/>
    <property type="molecule type" value="Genomic_DNA"/>
</dbReference>
<gene>
    <name evidence="6" type="ORF">ACH5RR_027827</name>
</gene>
<accession>A0ABD2YND8</accession>
<dbReference type="Proteomes" id="UP001630127">
    <property type="component" value="Unassembled WGS sequence"/>
</dbReference>
<keyword evidence="3" id="KW-0863">Zinc-finger</keyword>
<feature type="domain" description="Zinc finger PHD-type" evidence="5">
    <location>
        <begin position="88"/>
        <end position="155"/>
    </location>
</feature>
<dbReference type="InterPro" id="IPR055197">
    <property type="entry name" value="PHDvar_NSD"/>
</dbReference>
<keyword evidence="1" id="KW-0479">Metal-binding</keyword>